<keyword evidence="2" id="KW-1185">Reference proteome</keyword>
<name>A0A8X6TEK6_NEPPI</name>
<evidence type="ECO:0000313" key="2">
    <source>
        <dbReference type="Proteomes" id="UP000887013"/>
    </source>
</evidence>
<proteinExistence type="predicted"/>
<dbReference type="Proteomes" id="UP000887013">
    <property type="component" value="Unassembled WGS sequence"/>
</dbReference>
<gene>
    <name evidence="1" type="ORF">NPIL_624471</name>
</gene>
<dbReference type="AlphaFoldDB" id="A0A8X6TEK6"/>
<dbReference type="EMBL" id="BMAW01007071">
    <property type="protein sequence ID" value="GFT02164.1"/>
    <property type="molecule type" value="Genomic_DNA"/>
</dbReference>
<protein>
    <submittedName>
        <fullName evidence="1">Uncharacterized protein</fullName>
    </submittedName>
</protein>
<organism evidence="1 2">
    <name type="scientific">Nephila pilipes</name>
    <name type="common">Giant wood spider</name>
    <name type="synonym">Nephila maculata</name>
    <dbReference type="NCBI Taxonomy" id="299642"/>
    <lineage>
        <taxon>Eukaryota</taxon>
        <taxon>Metazoa</taxon>
        <taxon>Ecdysozoa</taxon>
        <taxon>Arthropoda</taxon>
        <taxon>Chelicerata</taxon>
        <taxon>Arachnida</taxon>
        <taxon>Araneae</taxon>
        <taxon>Araneomorphae</taxon>
        <taxon>Entelegynae</taxon>
        <taxon>Araneoidea</taxon>
        <taxon>Nephilidae</taxon>
        <taxon>Nephila</taxon>
    </lineage>
</organism>
<accession>A0A8X6TEK6</accession>
<sequence length="103" mass="11155">MVLSCNTCSTMPLNTVRKTPPRPYTIAAKSKPATCLPFAVAGYAMPRLQHRLHSSTRQKHESTANAFLLYIACARTPCRLFSTGCGIAATLRVLAKTAAAFLK</sequence>
<evidence type="ECO:0000313" key="1">
    <source>
        <dbReference type="EMBL" id="GFT02164.1"/>
    </source>
</evidence>
<reference evidence="1" key="1">
    <citation type="submission" date="2020-08" db="EMBL/GenBank/DDBJ databases">
        <title>Multicomponent nature underlies the extraordinary mechanical properties of spider dragline silk.</title>
        <authorList>
            <person name="Kono N."/>
            <person name="Nakamura H."/>
            <person name="Mori M."/>
            <person name="Yoshida Y."/>
            <person name="Ohtoshi R."/>
            <person name="Malay A.D."/>
            <person name="Moran D.A.P."/>
            <person name="Tomita M."/>
            <person name="Numata K."/>
            <person name="Arakawa K."/>
        </authorList>
    </citation>
    <scope>NUCLEOTIDE SEQUENCE</scope>
</reference>
<comment type="caution">
    <text evidence="1">The sequence shown here is derived from an EMBL/GenBank/DDBJ whole genome shotgun (WGS) entry which is preliminary data.</text>
</comment>